<name>A0A521B2L3_9RHOB</name>
<keyword evidence="1" id="KW-0805">Transcription regulation</keyword>
<dbReference type="Gene3D" id="1.10.10.10">
    <property type="entry name" value="Winged helix-like DNA-binding domain superfamily/Winged helix DNA-binding domain"/>
    <property type="match status" value="1"/>
</dbReference>
<dbReference type="InterPro" id="IPR036388">
    <property type="entry name" value="WH-like_DNA-bd_sf"/>
</dbReference>
<dbReference type="AlphaFoldDB" id="A0A521B2L3"/>
<dbReference type="OrthoDB" id="6057486at2"/>
<dbReference type="PANTHER" id="PTHR30136">
    <property type="entry name" value="HELIX-TURN-HELIX TRANSCRIPTIONAL REGULATOR, ICLR FAMILY"/>
    <property type="match status" value="1"/>
</dbReference>
<dbReference type="FunFam" id="1.10.10.10:FF:000056">
    <property type="entry name" value="IclR family transcriptional regulator"/>
    <property type="match status" value="1"/>
</dbReference>
<dbReference type="Pfam" id="PF09339">
    <property type="entry name" value="HTH_IclR"/>
    <property type="match status" value="1"/>
</dbReference>
<dbReference type="InterPro" id="IPR029016">
    <property type="entry name" value="GAF-like_dom_sf"/>
</dbReference>
<accession>A0A521B2L3</accession>
<keyword evidence="2" id="KW-0238">DNA-binding</keyword>
<evidence type="ECO:0000313" key="7">
    <source>
        <dbReference type="Proteomes" id="UP000316030"/>
    </source>
</evidence>
<organism evidence="6 7">
    <name type="scientific">Thalassovita litoralis</name>
    <dbReference type="NCBI Taxonomy" id="1010611"/>
    <lineage>
        <taxon>Bacteria</taxon>
        <taxon>Pseudomonadati</taxon>
        <taxon>Pseudomonadota</taxon>
        <taxon>Alphaproteobacteria</taxon>
        <taxon>Rhodobacterales</taxon>
        <taxon>Roseobacteraceae</taxon>
        <taxon>Thalassovita</taxon>
    </lineage>
</organism>
<dbReference type="SUPFAM" id="SSF55781">
    <property type="entry name" value="GAF domain-like"/>
    <property type="match status" value="1"/>
</dbReference>
<evidence type="ECO:0000313" key="6">
    <source>
        <dbReference type="EMBL" id="SMO41286.1"/>
    </source>
</evidence>
<dbReference type="InterPro" id="IPR014757">
    <property type="entry name" value="Tscrpt_reg_IclR_C"/>
</dbReference>
<dbReference type="GO" id="GO:0003677">
    <property type="term" value="F:DNA binding"/>
    <property type="evidence" value="ECO:0007669"/>
    <property type="project" value="UniProtKB-KW"/>
</dbReference>
<sequence length="261" mass="27337">MAEDGSTGAGIKSLDSALAVLMRLAGRNEAVTLSDLARDCDMPPSKVHRYLASFMAAGLVKQEGRSGRYDLGPGALQLGLAALARHDFVNFAADGLPDLAARMGMTVLLSVWGNEGATVVRWEKGITPTVTSMGLGTTLPLLNSATGRAFLAWAPEGAISAAREAELRRASRNPGLLHDVPATKSGLVALVARIRARGVATIEGKYIPGLVAASAPVLDWQDEAQAVITVVGTELSQIAEGSANERHLIQYCAEKSVRQPG</sequence>
<dbReference type="InterPro" id="IPR036390">
    <property type="entry name" value="WH_DNA-bd_sf"/>
</dbReference>
<dbReference type="Gene3D" id="3.30.450.40">
    <property type="match status" value="1"/>
</dbReference>
<keyword evidence="7" id="KW-1185">Reference proteome</keyword>
<dbReference type="Pfam" id="PF01614">
    <property type="entry name" value="IclR_C"/>
    <property type="match status" value="1"/>
</dbReference>
<dbReference type="SUPFAM" id="SSF46785">
    <property type="entry name" value="Winged helix' DNA-binding domain"/>
    <property type="match status" value="1"/>
</dbReference>
<dbReference type="PROSITE" id="PS51078">
    <property type="entry name" value="ICLR_ED"/>
    <property type="match status" value="1"/>
</dbReference>
<proteinExistence type="predicted"/>
<keyword evidence="3" id="KW-0804">Transcription</keyword>
<feature type="domain" description="HTH iclR-type" evidence="4">
    <location>
        <begin position="11"/>
        <end position="73"/>
    </location>
</feature>
<evidence type="ECO:0000259" key="5">
    <source>
        <dbReference type="PROSITE" id="PS51078"/>
    </source>
</evidence>
<dbReference type="EMBL" id="FXTO01000002">
    <property type="protein sequence ID" value="SMO41286.1"/>
    <property type="molecule type" value="Genomic_DNA"/>
</dbReference>
<dbReference type="RefSeq" id="WP_142491824.1">
    <property type="nucleotide sequence ID" value="NZ_FXTO01000002.1"/>
</dbReference>
<dbReference type="GO" id="GO:0003700">
    <property type="term" value="F:DNA-binding transcription factor activity"/>
    <property type="evidence" value="ECO:0007669"/>
    <property type="project" value="TreeGrafter"/>
</dbReference>
<dbReference type="Proteomes" id="UP000316030">
    <property type="component" value="Unassembled WGS sequence"/>
</dbReference>
<dbReference type="SMART" id="SM00346">
    <property type="entry name" value="HTH_ICLR"/>
    <property type="match status" value="1"/>
</dbReference>
<feature type="domain" description="IclR-ED" evidence="5">
    <location>
        <begin position="74"/>
        <end position="261"/>
    </location>
</feature>
<dbReference type="InterPro" id="IPR005471">
    <property type="entry name" value="Tscrpt_reg_IclR_N"/>
</dbReference>
<dbReference type="PROSITE" id="PS51077">
    <property type="entry name" value="HTH_ICLR"/>
    <property type="match status" value="1"/>
</dbReference>
<evidence type="ECO:0000256" key="2">
    <source>
        <dbReference type="ARBA" id="ARBA00023125"/>
    </source>
</evidence>
<reference evidence="6 7" key="1">
    <citation type="submission" date="2017-05" db="EMBL/GenBank/DDBJ databases">
        <authorList>
            <person name="Varghese N."/>
            <person name="Submissions S."/>
        </authorList>
    </citation>
    <scope>NUCLEOTIDE SEQUENCE [LARGE SCALE GENOMIC DNA]</scope>
    <source>
        <strain evidence="6 7">DSM 29506</strain>
    </source>
</reference>
<protein>
    <submittedName>
        <fullName evidence="6">Transcriptional regulator, IclR family</fullName>
    </submittedName>
</protein>
<dbReference type="GO" id="GO:0045892">
    <property type="term" value="P:negative regulation of DNA-templated transcription"/>
    <property type="evidence" value="ECO:0007669"/>
    <property type="project" value="TreeGrafter"/>
</dbReference>
<dbReference type="InterPro" id="IPR050707">
    <property type="entry name" value="HTH_MetabolicPath_Reg"/>
</dbReference>
<evidence type="ECO:0000259" key="4">
    <source>
        <dbReference type="PROSITE" id="PS51077"/>
    </source>
</evidence>
<evidence type="ECO:0000256" key="3">
    <source>
        <dbReference type="ARBA" id="ARBA00023163"/>
    </source>
</evidence>
<dbReference type="PANTHER" id="PTHR30136:SF8">
    <property type="entry name" value="TRANSCRIPTIONAL REGULATORY PROTEIN"/>
    <property type="match status" value="1"/>
</dbReference>
<gene>
    <name evidence="6" type="ORF">SAMN06265173_10249</name>
</gene>
<evidence type="ECO:0000256" key="1">
    <source>
        <dbReference type="ARBA" id="ARBA00023015"/>
    </source>
</evidence>